<dbReference type="InterPro" id="IPR001640">
    <property type="entry name" value="Lgt"/>
</dbReference>
<dbReference type="EC" id="2.5.1.145" evidence="7"/>
<evidence type="ECO:0000313" key="9">
    <source>
        <dbReference type="Proteomes" id="UP001330434"/>
    </source>
</evidence>
<comment type="subcellular location">
    <subcellularLocation>
        <location evidence="7">Cell membrane</location>
        <topology evidence="7">Multi-pass membrane protein</topology>
    </subcellularLocation>
</comment>
<feature type="binding site" evidence="7">
    <location>
        <position position="137"/>
    </location>
    <ligand>
        <name>a 1,2-diacyl-sn-glycero-3-phospho-(1'-sn-glycerol)</name>
        <dbReference type="ChEBI" id="CHEBI:64716"/>
    </ligand>
</feature>
<dbReference type="PROSITE" id="PS01311">
    <property type="entry name" value="LGT"/>
    <property type="match status" value="1"/>
</dbReference>
<feature type="transmembrane region" description="Helical" evidence="7">
    <location>
        <begin position="118"/>
        <end position="139"/>
    </location>
</feature>
<evidence type="ECO:0000256" key="4">
    <source>
        <dbReference type="ARBA" id="ARBA00022692"/>
    </source>
</evidence>
<evidence type="ECO:0000256" key="2">
    <source>
        <dbReference type="ARBA" id="ARBA00022475"/>
    </source>
</evidence>
<feature type="transmembrane region" description="Helical" evidence="7">
    <location>
        <begin position="94"/>
        <end position="111"/>
    </location>
</feature>
<feature type="transmembrane region" description="Helical" evidence="7">
    <location>
        <begin position="201"/>
        <end position="220"/>
    </location>
</feature>
<sequence length="262" mass="29266">MPFPNIDPIAIHIGPFAVHWYGIAYVVGILGWWRYSLWLSDKYPNPSRKDIDDFIVWAVFGVVLGGRLGYVLFYKPDYYFSHPLEILQTWHGGMSFHGGLLGVIVTIAFFARKRGMGFLDFSDVACCGVPIGLFFGRIANFLNGELFGRITDSSWGVIFPHGGPLPRHPSQLYEAFFEGALLFFVMTFFATKSPLGHRRGFLTGLFLAGYAVARITAEFFREPDAFLGFFAGGVTMGQILSLPALAFGLFLMIRTRQSHVAP</sequence>
<gene>
    <name evidence="7" type="primary">lgt</name>
    <name evidence="8" type="ORF">Bealeia1_00944</name>
</gene>
<evidence type="ECO:0000256" key="1">
    <source>
        <dbReference type="ARBA" id="ARBA00007150"/>
    </source>
</evidence>
<feature type="transmembrane region" description="Helical" evidence="7">
    <location>
        <begin position="54"/>
        <end position="74"/>
    </location>
</feature>
<feature type="transmembrane region" description="Helical" evidence="7">
    <location>
        <begin position="172"/>
        <end position="189"/>
    </location>
</feature>
<feature type="transmembrane region" description="Helical" evidence="7">
    <location>
        <begin position="226"/>
        <end position="253"/>
    </location>
</feature>
<organism evidence="8 9">
    <name type="scientific">Candidatus Bealeia paramacronuclearis</name>
    <dbReference type="NCBI Taxonomy" id="1921001"/>
    <lineage>
        <taxon>Bacteria</taxon>
        <taxon>Pseudomonadati</taxon>
        <taxon>Pseudomonadota</taxon>
        <taxon>Alphaproteobacteria</taxon>
        <taxon>Holosporales</taxon>
        <taxon>Holosporaceae</taxon>
        <taxon>Candidatus Bealeia</taxon>
    </lineage>
</organism>
<evidence type="ECO:0000256" key="6">
    <source>
        <dbReference type="ARBA" id="ARBA00023136"/>
    </source>
</evidence>
<comment type="catalytic activity">
    <reaction evidence="7">
        <text>L-cysteinyl-[prolipoprotein] + a 1,2-diacyl-sn-glycero-3-phospho-(1'-sn-glycerol) = an S-1,2-diacyl-sn-glyceryl-L-cysteinyl-[prolipoprotein] + sn-glycerol 1-phosphate + H(+)</text>
        <dbReference type="Rhea" id="RHEA:56712"/>
        <dbReference type="Rhea" id="RHEA-COMP:14679"/>
        <dbReference type="Rhea" id="RHEA-COMP:14680"/>
        <dbReference type="ChEBI" id="CHEBI:15378"/>
        <dbReference type="ChEBI" id="CHEBI:29950"/>
        <dbReference type="ChEBI" id="CHEBI:57685"/>
        <dbReference type="ChEBI" id="CHEBI:64716"/>
        <dbReference type="ChEBI" id="CHEBI:140658"/>
        <dbReference type="EC" id="2.5.1.145"/>
    </reaction>
</comment>
<feature type="transmembrane region" description="Helical" evidence="7">
    <location>
        <begin position="12"/>
        <end position="33"/>
    </location>
</feature>
<proteinExistence type="inferred from homology"/>
<keyword evidence="4 7" id="KW-0812">Transmembrane</keyword>
<dbReference type="PANTHER" id="PTHR30589:SF0">
    <property type="entry name" value="PHOSPHATIDYLGLYCEROL--PROLIPOPROTEIN DIACYLGLYCERYL TRANSFERASE"/>
    <property type="match status" value="1"/>
</dbReference>
<reference evidence="8 9" key="1">
    <citation type="journal article" date="2024" name="Environ. Microbiol.">
        <title>Novel evolutionary insights on the interactions of the Holosporales (Alphaproteobacteria) with eukaryotic hosts from comparative genomics.</title>
        <authorList>
            <person name="Giovannini M."/>
            <person name="Petroni G."/>
            <person name="Castelli M."/>
        </authorList>
    </citation>
    <scope>NUCLEOTIDE SEQUENCE [LARGE SCALE GENOMIC DNA]</scope>
    <source>
        <strain evidence="8 9">US_Bl 15I1</strain>
    </source>
</reference>
<dbReference type="NCBIfam" id="TIGR00544">
    <property type="entry name" value="lgt"/>
    <property type="match status" value="1"/>
</dbReference>
<keyword evidence="2 7" id="KW-1003">Cell membrane</keyword>
<evidence type="ECO:0000256" key="5">
    <source>
        <dbReference type="ARBA" id="ARBA00022989"/>
    </source>
</evidence>
<evidence type="ECO:0000256" key="3">
    <source>
        <dbReference type="ARBA" id="ARBA00022679"/>
    </source>
</evidence>
<comment type="function">
    <text evidence="7">Catalyzes the transfer of the diacylglyceryl group from phosphatidylglycerol to the sulfhydryl group of the N-terminal cysteine of a prolipoprotein, the first step in the formation of mature lipoproteins.</text>
</comment>
<dbReference type="GO" id="GO:0016740">
    <property type="term" value="F:transferase activity"/>
    <property type="evidence" value="ECO:0007669"/>
    <property type="project" value="UniProtKB-KW"/>
</dbReference>
<comment type="similarity">
    <text evidence="1 7">Belongs to the Lgt family.</text>
</comment>
<comment type="pathway">
    <text evidence="7">Protein modification; lipoprotein biosynthesis (diacylglyceryl transfer).</text>
</comment>
<keyword evidence="9" id="KW-1185">Reference proteome</keyword>
<keyword evidence="6 7" id="KW-0472">Membrane</keyword>
<name>A0ABZ2C2T5_9PROT</name>
<accession>A0ABZ2C2T5</accession>
<evidence type="ECO:0000256" key="7">
    <source>
        <dbReference type="HAMAP-Rule" id="MF_01147"/>
    </source>
</evidence>
<dbReference type="EMBL" id="CP133270">
    <property type="protein sequence ID" value="WVX66759.1"/>
    <property type="molecule type" value="Genomic_DNA"/>
</dbReference>
<dbReference type="RefSeq" id="WP_331255583.1">
    <property type="nucleotide sequence ID" value="NZ_CP133270.1"/>
</dbReference>
<protein>
    <recommendedName>
        <fullName evidence="7">Phosphatidylglycerol--prolipoprotein diacylglyceryl transferase</fullName>
        <ecNumber evidence="7">2.5.1.145</ecNumber>
    </recommendedName>
</protein>
<keyword evidence="5 7" id="KW-1133">Transmembrane helix</keyword>
<dbReference type="PANTHER" id="PTHR30589">
    <property type="entry name" value="PROLIPOPROTEIN DIACYLGLYCERYL TRANSFERASE"/>
    <property type="match status" value="1"/>
</dbReference>
<evidence type="ECO:0000313" key="8">
    <source>
        <dbReference type="EMBL" id="WVX66759.1"/>
    </source>
</evidence>
<keyword evidence="3 7" id="KW-0808">Transferase</keyword>
<dbReference type="Pfam" id="PF01790">
    <property type="entry name" value="LGT"/>
    <property type="match status" value="1"/>
</dbReference>
<dbReference type="Proteomes" id="UP001330434">
    <property type="component" value="Chromosome"/>
</dbReference>
<dbReference type="HAMAP" id="MF_01147">
    <property type="entry name" value="Lgt"/>
    <property type="match status" value="1"/>
</dbReference>